<dbReference type="Gene3D" id="3.30.870.10">
    <property type="entry name" value="Endonuclease Chain A"/>
    <property type="match status" value="1"/>
</dbReference>
<evidence type="ECO:0000256" key="4">
    <source>
        <dbReference type="SAM" id="Phobius"/>
    </source>
</evidence>
<dbReference type="PROSITE" id="PS50035">
    <property type="entry name" value="PLD"/>
    <property type="match status" value="1"/>
</dbReference>
<evidence type="ECO:0000259" key="5">
    <source>
        <dbReference type="PROSITE" id="PS50035"/>
    </source>
</evidence>
<dbReference type="KEGG" id="mok:Metok_0131"/>
<gene>
    <name evidence="6" type="ordered locus">Metok_0131</name>
</gene>
<keyword evidence="4" id="KW-0812">Transmembrane</keyword>
<keyword evidence="4" id="KW-0472">Membrane</keyword>
<dbReference type="Proteomes" id="UP000009296">
    <property type="component" value="Chromosome"/>
</dbReference>
<organism evidence="6 7">
    <name type="scientific">Methanothermococcus okinawensis (strain DSM 14208 / JCM 11175 / IH1)</name>
    <dbReference type="NCBI Taxonomy" id="647113"/>
    <lineage>
        <taxon>Archaea</taxon>
        <taxon>Methanobacteriati</taxon>
        <taxon>Methanobacteriota</taxon>
        <taxon>Methanomada group</taxon>
        <taxon>Methanococci</taxon>
        <taxon>Methanococcales</taxon>
        <taxon>Methanococcaceae</taxon>
        <taxon>Methanothermococcus</taxon>
    </lineage>
</organism>
<dbReference type="EMBL" id="CP002792">
    <property type="protein sequence ID" value="AEH06127.1"/>
    <property type="molecule type" value="Genomic_DNA"/>
</dbReference>
<dbReference type="eggNOG" id="arCOG02039">
    <property type="taxonomic scope" value="Archaea"/>
</dbReference>
<evidence type="ECO:0000256" key="2">
    <source>
        <dbReference type="ARBA" id="ARBA00022963"/>
    </source>
</evidence>
<dbReference type="GO" id="GO:0016891">
    <property type="term" value="F:RNA endonuclease activity producing 5'-phosphomonoesters, hydrolytic mechanism"/>
    <property type="evidence" value="ECO:0007669"/>
    <property type="project" value="TreeGrafter"/>
</dbReference>
<dbReference type="HOGENOM" id="CLU_122247_1_0_2"/>
<reference evidence="6" key="1">
    <citation type="submission" date="2011-05" db="EMBL/GenBank/DDBJ databases">
        <title>Complete sequence of chromosome of Methanothermococcus okinawensis IH1.</title>
        <authorList>
            <consortium name="US DOE Joint Genome Institute"/>
            <person name="Lucas S."/>
            <person name="Han J."/>
            <person name="Lapidus A."/>
            <person name="Cheng J.-F."/>
            <person name="Goodwin L."/>
            <person name="Pitluck S."/>
            <person name="Peters L."/>
            <person name="Mikhailova N."/>
            <person name="Held B."/>
            <person name="Han C."/>
            <person name="Tapia R."/>
            <person name="Land M."/>
            <person name="Hauser L."/>
            <person name="Kyrpides N."/>
            <person name="Ivanova N."/>
            <person name="Pagani I."/>
            <person name="Sieprawska-Lupa M."/>
            <person name="Takai K."/>
            <person name="Miyazaki J."/>
            <person name="Whitman W."/>
            <person name="Woyke T."/>
        </authorList>
    </citation>
    <scope>NUCLEOTIDE SEQUENCE [LARGE SCALE GENOMIC DNA]</scope>
    <source>
        <strain evidence="6">IH1</strain>
    </source>
</reference>
<dbReference type="InterPro" id="IPR025202">
    <property type="entry name" value="PLD-like_dom"/>
</dbReference>
<keyword evidence="2" id="KW-0442">Lipid degradation</keyword>
<dbReference type="PANTHER" id="PTHR43856">
    <property type="entry name" value="CARDIOLIPIN HYDROLASE"/>
    <property type="match status" value="1"/>
</dbReference>
<keyword evidence="7" id="KW-1185">Reference proteome</keyword>
<evidence type="ECO:0000313" key="6">
    <source>
        <dbReference type="EMBL" id="AEH06127.1"/>
    </source>
</evidence>
<protein>
    <submittedName>
        <fullName evidence="6">Phospholipase D/Transphosphatidylase</fullName>
    </submittedName>
</protein>
<dbReference type="SUPFAM" id="SSF56024">
    <property type="entry name" value="Phospholipase D/nuclease"/>
    <property type="match status" value="1"/>
</dbReference>
<dbReference type="GO" id="GO:0016042">
    <property type="term" value="P:lipid catabolic process"/>
    <property type="evidence" value="ECO:0007669"/>
    <property type="project" value="UniProtKB-KW"/>
</dbReference>
<dbReference type="OrthoDB" id="31343at2157"/>
<keyword evidence="1" id="KW-0378">Hydrolase</keyword>
<proteinExistence type="predicted"/>
<dbReference type="SMART" id="SM00155">
    <property type="entry name" value="PLDc"/>
    <property type="match status" value="1"/>
</dbReference>
<dbReference type="InterPro" id="IPR001736">
    <property type="entry name" value="PLipase_D/transphosphatidylase"/>
</dbReference>
<feature type="transmembrane region" description="Helical" evidence="4">
    <location>
        <begin position="6"/>
        <end position="23"/>
    </location>
</feature>
<sequence length="195" mass="22748">MVLFSYINIINLIILVILLYFVFNLSNKIDILTSDKTSKSSITTISPKIRKTKIEILNDEKYYYYVLNLISSAKKEINIIMFSVYKCKKTEDILYELINARKRGVMVRVILDGEVESNRTIKHLLSSERIPVKLTERQRTHNKLIIVDNETVVLGSHNWTDKALFENRESSVAIIDKKIVNKEKDYFELVWGSVK</sequence>
<dbReference type="Pfam" id="PF13091">
    <property type="entry name" value="PLDc_2"/>
    <property type="match status" value="1"/>
</dbReference>
<evidence type="ECO:0000313" key="7">
    <source>
        <dbReference type="Proteomes" id="UP000009296"/>
    </source>
</evidence>
<dbReference type="AlphaFoldDB" id="F8AKW6"/>
<dbReference type="RefSeq" id="WP_013866313.1">
    <property type="nucleotide sequence ID" value="NC_015636.1"/>
</dbReference>
<dbReference type="GeneID" id="10772247"/>
<name>F8AKW6_METOI</name>
<keyword evidence="4" id="KW-1133">Transmembrane helix</keyword>
<evidence type="ECO:0000256" key="3">
    <source>
        <dbReference type="ARBA" id="ARBA00023098"/>
    </source>
</evidence>
<accession>F8AKW6</accession>
<keyword evidence="3" id="KW-0443">Lipid metabolism</keyword>
<dbReference type="STRING" id="647113.Metok_0131"/>
<evidence type="ECO:0000256" key="1">
    <source>
        <dbReference type="ARBA" id="ARBA00022801"/>
    </source>
</evidence>
<dbReference type="InterPro" id="IPR051406">
    <property type="entry name" value="PLD_domain"/>
</dbReference>
<feature type="domain" description="PLD phosphodiesterase" evidence="5">
    <location>
        <begin position="136"/>
        <end position="163"/>
    </location>
</feature>
<dbReference type="PANTHER" id="PTHR43856:SF1">
    <property type="entry name" value="MITOCHONDRIAL CARDIOLIPIN HYDROLASE"/>
    <property type="match status" value="1"/>
</dbReference>